<name>A0A6I4HU86_9SPHI</name>
<dbReference type="PANTHER" id="PTHR34585:SF22">
    <property type="entry name" value="HELIX-TURN-HELIX DOMAIN-CONTAINING PROTEIN"/>
    <property type="match status" value="1"/>
</dbReference>
<dbReference type="InterPro" id="IPR009061">
    <property type="entry name" value="DNA-bd_dom_put_sf"/>
</dbReference>
<dbReference type="Pfam" id="PF12728">
    <property type="entry name" value="HTH_17"/>
    <property type="match status" value="1"/>
</dbReference>
<gene>
    <name evidence="2" type="ORF">GO620_002165</name>
</gene>
<evidence type="ECO:0000313" key="3">
    <source>
        <dbReference type="Proteomes" id="UP000429232"/>
    </source>
</evidence>
<dbReference type="KEGG" id="mgik:GO620_002165"/>
<dbReference type="SUPFAM" id="SSF46955">
    <property type="entry name" value="Putative DNA-binding domain"/>
    <property type="match status" value="1"/>
</dbReference>
<organism evidence="2 3">
    <name type="scientific">Mucilaginibacter ginkgonis</name>
    <dbReference type="NCBI Taxonomy" id="2682091"/>
    <lineage>
        <taxon>Bacteria</taxon>
        <taxon>Pseudomonadati</taxon>
        <taxon>Bacteroidota</taxon>
        <taxon>Sphingobacteriia</taxon>
        <taxon>Sphingobacteriales</taxon>
        <taxon>Sphingobacteriaceae</taxon>
        <taxon>Mucilaginibacter</taxon>
    </lineage>
</organism>
<protein>
    <submittedName>
        <fullName evidence="2">Helix-turn-helix domain-containing protein</fullName>
    </submittedName>
</protein>
<reference evidence="2 3" key="1">
    <citation type="submission" date="2020-12" db="EMBL/GenBank/DDBJ databases">
        <title>HMF7856_wgs.fasta genome submission.</title>
        <authorList>
            <person name="Kang H."/>
            <person name="Kim H."/>
            <person name="Joh K."/>
        </authorList>
    </citation>
    <scope>NUCLEOTIDE SEQUENCE [LARGE SCALE GENOMIC DNA]</scope>
    <source>
        <strain evidence="2 3">HMF7856</strain>
    </source>
</reference>
<dbReference type="PANTHER" id="PTHR34585">
    <property type="match status" value="1"/>
</dbReference>
<dbReference type="EMBL" id="CP066775">
    <property type="protein sequence ID" value="QQL50282.1"/>
    <property type="molecule type" value="Genomic_DNA"/>
</dbReference>
<evidence type="ECO:0000313" key="2">
    <source>
        <dbReference type="EMBL" id="QQL50282.1"/>
    </source>
</evidence>
<dbReference type="RefSeq" id="WP_157522564.1">
    <property type="nucleotide sequence ID" value="NZ_CP066775.1"/>
</dbReference>
<dbReference type="Proteomes" id="UP000429232">
    <property type="component" value="Chromosome"/>
</dbReference>
<keyword evidence="3" id="KW-1185">Reference proteome</keyword>
<proteinExistence type="predicted"/>
<accession>A0A6I4HU86</accession>
<evidence type="ECO:0000259" key="1">
    <source>
        <dbReference type="Pfam" id="PF12728"/>
    </source>
</evidence>
<feature type="domain" description="Helix-turn-helix" evidence="1">
    <location>
        <begin position="51"/>
        <end position="99"/>
    </location>
</feature>
<dbReference type="InterPro" id="IPR041657">
    <property type="entry name" value="HTH_17"/>
</dbReference>
<sequence>MEKINKSEERERRLYRDQLITVGDFLDLKDQLLAEFRNLIRGSGTHAGQKWLKAMEVRKLLKISAGKLQYLRDKGKIPFTKLGGVTYYDCDKIEKMMEAS</sequence>
<dbReference type="AlphaFoldDB" id="A0A6I4HU86"/>